<dbReference type="EMBL" id="LUAW01000013">
    <property type="protein sequence ID" value="KYQ72732.1"/>
    <property type="molecule type" value="Genomic_DNA"/>
</dbReference>
<organism evidence="2 3">
    <name type="scientific">Acinetobacter pragensis</name>
    <dbReference type="NCBI Taxonomy" id="1806892"/>
    <lineage>
        <taxon>Bacteria</taxon>
        <taxon>Pseudomonadati</taxon>
        <taxon>Pseudomonadota</taxon>
        <taxon>Gammaproteobacteria</taxon>
        <taxon>Moraxellales</taxon>
        <taxon>Moraxellaceae</taxon>
        <taxon>Acinetobacter</taxon>
    </lineage>
</organism>
<sequence length="321" mass="35336">MKKFLENGHKKTIFTRNQLKLACMGSLIFGIAPHVFAVENGGAITPPGIYDFGSGMTPPPSEYGALGIRFVNVQATTLKDNDGNKSAVKPDFDFNAIVFAGLKMTDLDFLGGKYGFAAVVPMIDISMDLSIPTPVGNIEQSGRSTALGDIQIIPMVVQWNPTENLWLKTEMMFQLPTGSYDPDRVINTGVNHWTFQPSLSMTYMSPTGFEISTSSQVNFNTRNKDTDYRSGTEFQQDFGVGQHIGNWIFGIGGYVYKQLTDDKSETLTNGNRGQAIALGPAIGYVNFRNPIPTIYFHAYKEFDAQNKTEGTNIALRLGMSF</sequence>
<dbReference type="OrthoDB" id="8639774at2"/>
<dbReference type="RefSeq" id="WP_081406770.1">
    <property type="nucleotide sequence ID" value="NZ_CBCSIK010000008.1"/>
</dbReference>
<dbReference type="InterPro" id="IPR025737">
    <property type="entry name" value="FApF"/>
</dbReference>
<feature type="chain" id="PRO_5007592235" description="Phenol degradation protein meta" evidence="1">
    <location>
        <begin position="38"/>
        <end position="321"/>
    </location>
</feature>
<protein>
    <recommendedName>
        <fullName evidence="4">Phenol degradation protein meta</fullName>
    </recommendedName>
</protein>
<gene>
    <name evidence="2" type="ORF">AZH43_07695</name>
</gene>
<dbReference type="Pfam" id="PF13557">
    <property type="entry name" value="Phenol_MetA_deg"/>
    <property type="match status" value="1"/>
</dbReference>
<evidence type="ECO:0000313" key="3">
    <source>
        <dbReference type="Proteomes" id="UP000076276"/>
    </source>
</evidence>
<evidence type="ECO:0000313" key="2">
    <source>
        <dbReference type="EMBL" id="KYQ72732.1"/>
    </source>
</evidence>
<feature type="signal peptide" evidence="1">
    <location>
        <begin position="1"/>
        <end position="37"/>
    </location>
</feature>
<proteinExistence type="predicted"/>
<keyword evidence="3" id="KW-1185">Reference proteome</keyword>
<evidence type="ECO:0000256" key="1">
    <source>
        <dbReference type="SAM" id="SignalP"/>
    </source>
</evidence>
<reference evidence="2 3" key="1">
    <citation type="submission" date="2016-03" db="EMBL/GenBank/DDBJ databases">
        <title>Acinetobacter genomospecies 28 strain ANC 4149.</title>
        <authorList>
            <person name="Radolfova-Krizova L."/>
            <person name="Nemec A."/>
        </authorList>
    </citation>
    <scope>NUCLEOTIDE SEQUENCE [LARGE SCALE GENOMIC DNA]</scope>
    <source>
        <strain evidence="2 3">ANC 4149</strain>
    </source>
</reference>
<dbReference type="Proteomes" id="UP000076276">
    <property type="component" value="Unassembled WGS sequence"/>
</dbReference>
<accession>A0A151Y3X1</accession>
<keyword evidence="1" id="KW-0732">Signal</keyword>
<dbReference type="AlphaFoldDB" id="A0A151Y3X1"/>
<name>A0A151Y3X1_9GAMM</name>
<comment type="caution">
    <text evidence="2">The sequence shown here is derived from an EMBL/GenBank/DDBJ whole genome shotgun (WGS) entry which is preliminary data.</text>
</comment>
<evidence type="ECO:0008006" key="4">
    <source>
        <dbReference type="Google" id="ProtNLM"/>
    </source>
</evidence>